<dbReference type="SUPFAM" id="SSF54211">
    <property type="entry name" value="Ribosomal protein S5 domain 2-like"/>
    <property type="match status" value="1"/>
</dbReference>
<keyword evidence="2" id="KW-1185">Reference proteome</keyword>
<dbReference type="NCBIfam" id="NF040656">
    <property type="entry name" value="GHMP_GYDIA"/>
    <property type="match status" value="1"/>
</dbReference>
<sequence length="324" mass="35988">MAGTDTSHQFYSHGKLLLTGEYLVLDGALALALPTRPGQSLHVDPLESPEPELHWKSFTDTGACWFSGRFALPGGNYLEGTDRAVGERLEQILRAGKKLRPSLWPTSSLSGYAVRTELEFPRNWGLGTSSTLIANLAQWWRVDPYQLLADTFGGSGYDLACAASERAVFYQLEAGAPQVTPVDFAPPFADQLSFLYLEKKQNSRTGIARYREKGTPPAELLEKISDISTRLARERSLAGFCELLENHEQIIAEWMETEPVKARYFPDFPGTIKSLGAWGGDFVLVASERNFPAVKQYFSDRGYPTLVPFREMVLPTENASPNSN</sequence>
<dbReference type="InterPro" id="IPR047765">
    <property type="entry name" value="GHMP_GYDIA-like"/>
</dbReference>
<dbReference type="Proteomes" id="UP000223913">
    <property type="component" value="Unassembled WGS sequence"/>
</dbReference>
<evidence type="ECO:0000313" key="1">
    <source>
        <dbReference type="EMBL" id="PHN02945.1"/>
    </source>
</evidence>
<dbReference type="OrthoDB" id="5288719at2"/>
<accession>A0A2D0N370</accession>
<dbReference type="EMBL" id="PDUD01000035">
    <property type="protein sequence ID" value="PHN02945.1"/>
    <property type="molecule type" value="Genomic_DNA"/>
</dbReference>
<keyword evidence="1" id="KW-0418">Kinase</keyword>
<dbReference type="GO" id="GO:0016301">
    <property type="term" value="F:kinase activity"/>
    <property type="evidence" value="ECO:0007669"/>
    <property type="project" value="UniProtKB-KW"/>
</dbReference>
<dbReference type="InterPro" id="IPR020568">
    <property type="entry name" value="Ribosomal_Su5_D2-typ_SF"/>
</dbReference>
<keyword evidence="1" id="KW-0808">Transferase</keyword>
<dbReference type="RefSeq" id="WP_099153660.1">
    <property type="nucleotide sequence ID" value="NZ_PDUD01000035.1"/>
</dbReference>
<protein>
    <submittedName>
        <fullName evidence="1">GHMP kinase</fullName>
    </submittedName>
</protein>
<name>A0A2D0N370_FLAN2</name>
<dbReference type="Gene3D" id="3.30.230.10">
    <property type="match status" value="1"/>
</dbReference>
<dbReference type="InterPro" id="IPR014721">
    <property type="entry name" value="Ribsml_uS5_D2-typ_fold_subgr"/>
</dbReference>
<comment type="caution">
    <text evidence="1">The sequence shown here is derived from an EMBL/GenBank/DDBJ whole genome shotgun (WGS) entry which is preliminary data.</text>
</comment>
<gene>
    <name evidence="1" type="ORF">CRP01_29510</name>
</gene>
<reference evidence="1 2" key="1">
    <citation type="submission" date="2017-10" db="EMBL/GenBank/DDBJ databases">
        <title>The draft genome sequence of Lewinella nigricans NBRC 102662.</title>
        <authorList>
            <person name="Wang K."/>
        </authorList>
    </citation>
    <scope>NUCLEOTIDE SEQUENCE [LARGE SCALE GENOMIC DNA]</scope>
    <source>
        <strain evidence="1 2">NBRC 102662</strain>
    </source>
</reference>
<dbReference type="AlphaFoldDB" id="A0A2D0N370"/>
<organism evidence="1 2">
    <name type="scientific">Flavilitoribacter nigricans (strain ATCC 23147 / DSM 23189 / NBRC 102662 / NCIMB 1420 / SS-2)</name>
    <name type="common">Lewinella nigricans</name>
    <dbReference type="NCBI Taxonomy" id="1122177"/>
    <lineage>
        <taxon>Bacteria</taxon>
        <taxon>Pseudomonadati</taxon>
        <taxon>Bacteroidota</taxon>
        <taxon>Saprospiria</taxon>
        <taxon>Saprospirales</taxon>
        <taxon>Lewinellaceae</taxon>
        <taxon>Flavilitoribacter</taxon>
    </lineage>
</organism>
<evidence type="ECO:0000313" key="2">
    <source>
        <dbReference type="Proteomes" id="UP000223913"/>
    </source>
</evidence>
<proteinExistence type="predicted"/>